<protein>
    <recommendedName>
        <fullName evidence="5 9">Riboflavin synthase</fullName>
        <ecNumber evidence="4 9">2.5.1.9</ecNumber>
    </recommendedName>
</protein>
<gene>
    <name evidence="12" type="ORF">DBW98_01065</name>
</gene>
<evidence type="ECO:0000259" key="11">
    <source>
        <dbReference type="PROSITE" id="PS51177"/>
    </source>
</evidence>
<dbReference type="Proteomes" id="UP000253032">
    <property type="component" value="Unassembled WGS sequence"/>
</dbReference>
<comment type="caution">
    <text evidence="12">The sequence shown here is derived from an EMBL/GenBank/DDBJ whole genome shotgun (WGS) entry which is preliminary data.</text>
</comment>
<dbReference type="GO" id="GO:0009231">
    <property type="term" value="P:riboflavin biosynthetic process"/>
    <property type="evidence" value="ECO:0007669"/>
    <property type="project" value="UniProtKB-KW"/>
</dbReference>
<dbReference type="NCBIfam" id="NF009566">
    <property type="entry name" value="PRK13020.1"/>
    <property type="match status" value="1"/>
</dbReference>
<sequence length="203" mass="22544">MFTGIVSGKGSIQKILQNEDYTSLVIKAQKGFSKNLKKGASVSVNGVCLTVKRGNVDNLEFDVIEETLDKTNLKNIARLSKVNLERSMTAKTEIGGHLVSGHIHGTGKVLKVLDRKETKDLQIQIPKSLRDYFFYKGYVALNGCSLTIGKVLKSSFYIHLIPETVSVTTFKEIKKGDLINIEVEQATINTVETVKRVMLEKKV</sequence>
<evidence type="ECO:0000256" key="10">
    <source>
        <dbReference type="PROSITE-ProRule" id="PRU00524"/>
    </source>
</evidence>
<evidence type="ECO:0000256" key="9">
    <source>
        <dbReference type="NCBIfam" id="TIGR00187"/>
    </source>
</evidence>
<evidence type="ECO:0000256" key="2">
    <source>
        <dbReference type="ARBA" id="ARBA00002803"/>
    </source>
</evidence>
<dbReference type="NCBIfam" id="NF006767">
    <property type="entry name" value="PRK09289.1"/>
    <property type="match status" value="1"/>
</dbReference>
<comment type="function">
    <text evidence="2">Catalyzes the dismutation of two molecules of 6,7-dimethyl-8-ribityllumazine, resulting in the formation of riboflavin and 5-amino-6-(D-ribitylamino)uracil.</text>
</comment>
<dbReference type="InterPro" id="IPR026017">
    <property type="entry name" value="Lumazine-bd_dom"/>
</dbReference>
<comment type="catalytic activity">
    <reaction evidence="1">
        <text>2 6,7-dimethyl-8-(1-D-ribityl)lumazine + H(+) = 5-amino-6-(D-ribitylamino)uracil + riboflavin</text>
        <dbReference type="Rhea" id="RHEA:20772"/>
        <dbReference type="ChEBI" id="CHEBI:15378"/>
        <dbReference type="ChEBI" id="CHEBI:15934"/>
        <dbReference type="ChEBI" id="CHEBI:57986"/>
        <dbReference type="ChEBI" id="CHEBI:58201"/>
        <dbReference type="EC" id="2.5.1.9"/>
    </reaction>
</comment>
<dbReference type="EMBL" id="QOPC01000003">
    <property type="protein sequence ID" value="RCL39468.1"/>
    <property type="molecule type" value="Genomic_DNA"/>
</dbReference>
<dbReference type="FunFam" id="2.40.30.20:FF:000003">
    <property type="entry name" value="Riboflavin synthase, alpha subunit"/>
    <property type="match status" value="1"/>
</dbReference>
<name>A0A368BQ65_9GAMM</name>
<dbReference type="GO" id="GO:0004746">
    <property type="term" value="F:riboflavin synthase activity"/>
    <property type="evidence" value="ECO:0007669"/>
    <property type="project" value="UniProtKB-UniRule"/>
</dbReference>
<proteinExistence type="predicted"/>
<dbReference type="SUPFAM" id="SSF63380">
    <property type="entry name" value="Riboflavin synthase domain-like"/>
    <property type="match status" value="2"/>
</dbReference>
<evidence type="ECO:0000256" key="7">
    <source>
        <dbReference type="ARBA" id="ARBA00022679"/>
    </source>
</evidence>
<evidence type="ECO:0000256" key="5">
    <source>
        <dbReference type="ARBA" id="ARBA00013950"/>
    </source>
</evidence>
<dbReference type="PANTHER" id="PTHR21098">
    <property type="entry name" value="RIBOFLAVIN SYNTHASE ALPHA CHAIN"/>
    <property type="match status" value="1"/>
</dbReference>
<dbReference type="NCBIfam" id="TIGR00187">
    <property type="entry name" value="ribE"/>
    <property type="match status" value="1"/>
</dbReference>
<keyword evidence="8" id="KW-0677">Repeat</keyword>
<keyword evidence="7" id="KW-0808">Transferase</keyword>
<dbReference type="PROSITE" id="PS51177">
    <property type="entry name" value="LUMAZINE_BIND"/>
    <property type="match status" value="2"/>
</dbReference>
<dbReference type="AlphaFoldDB" id="A0A368BQ65"/>
<dbReference type="Pfam" id="PF00677">
    <property type="entry name" value="Lum_binding"/>
    <property type="match status" value="2"/>
</dbReference>
<feature type="domain" description="Lumazine-binding" evidence="11">
    <location>
        <begin position="98"/>
        <end position="194"/>
    </location>
</feature>
<keyword evidence="6" id="KW-0686">Riboflavin biosynthesis</keyword>
<evidence type="ECO:0000256" key="4">
    <source>
        <dbReference type="ARBA" id="ARBA00012827"/>
    </source>
</evidence>
<reference evidence="12 13" key="1">
    <citation type="journal article" date="2018" name="Microbiome">
        <title>Fine metagenomic profile of the Mediterranean stratified and mixed water columns revealed by assembly and recruitment.</title>
        <authorList>
            <person name="Haro-Moreno J.M."/>
            <person name="Lopez-Perez M."/>
            <person name="De La Torre J.R."/>
            <person name="Picazo A."/>
            <person name="Camacho A."/>
            <person name="Rodriguez-Valera F."/>
        </authorList>
    </citation>
    <scope>NUCLEOTIDE SEQUENCE [LARGE SCALE GENOMIC DNA]</scope>
    <source>
        <strain evidence="12">MED-G84</strain>
    </source>
</reference>
<evidence type="ECO:0000313" key="12">
    <source>
        <dbReference type="EMBL" id="RCL39468.1"/>
    </source>
</evidence>
<feature type="repeat" description="Lumazine-binding" evidence="10">
    <location>
        <begin position="98"/>
        <end position="194"/>
    </location>
</feature>
<dbReference type="PIRSF" id="PIRSF000498">
    <property type="entry name" value="Riboflavin_syn_A"/>
    <property type="match status" value="1"/>
</dbReference>
<evidence type="ECO:0000256" key="8">
    <source>
        <dbReference type="ARBA" id="ARBA00022737"/>
    </source>
</evidence>
<feature type="repeat" description="Lumazine-binding" evidence="10">
    <location>
        <begin position="1"/>
        <end position="97"/>
    </location>
</feature>
<dbReference type="PANTHER" id="PTHR21098:SF0">
    <property type="entry name" value="RIBOFLAVIN SYNTHASE"/>
    <property type="match status" value="1"/>
</dbReference>
<dbReference type="EC" id="2.5.1.9" evidence="4 9"/>
<evidence type="ECO:0000256" key="6">
    <source>
        <dbReference type="ARBA" id="ARBA00022619"/>
    </source>
</evidence>
<comment type="pathway">
    <text evidence="3">Cofactor biosynthesis; riboflavin biosynthesis; riboflavin from 2-hydroxy-3-oxobutyl phosphate and 5-amino-6-(D-ribitylamino)uracil: step 2/2.</text>
</comment>
<dbReference type="CDD" id="cd00402">
    <property type="entry name" value="Riboflavin_synthase_like"/>
    <property type="match status" value="1"/>
</dbReference>
<evidence type="ECO:0000256" key="3">
    <source>
        <dbReference type="ARBA" id="ARBA00004887"/>
    </source>
</evidence>
<dbReference type="InterPro" id="IPR023366">
    <property type="entry name" value="ATP_synth_asu-like_sf"/>
</dbReference>
<evidence type="ECO:0000256" key="1">
    <source>
        <dbReference type="ARBA" id="ARBA00000968"/>
    </source>
</evidence>
<dbReference type="Gene3D" id="2.40.30.20">
    <property type="match status" value="2"/>
</dbReference>
<dbReference type="InterPro" id="IPR001783">
    <property type="entry name" value="Lumazine-bd"/>
</dbReference>
<organism evidence="12 13">
    <name type="scientific">SAR86 cluster bacterium</name>
    <dbReference type="NCBI Taxonomy" id="2030880"/>
    <lineage>
        <taxon>Bacteria</taxon>
        <taxon>Pseudomonadati</taxon>
        <taxon>Pseudomonadota</taxon>
        <taxon>Gammaproteobacteria</taxon>
        <taxon>SAR86 cluster</taxon>
    </lineage>
</organism>
<feature type="domain" description="Lumazine-binding" evidence="11">
    <location>
        <begin position="1"/>
        <end position="97"/>
    </location>
</feature>
<dbReference type="InterPro" id="IPR017938">
    <property type="entry name" value="Riboflavin_synthase-like_b-brl"/>
</dbReference>
<accession>A0A368BQ65</accession>
<evidence type="ECO:0000313" key="13">
    <source>
        <dbReference type="Proteomes" id="UP000253032"/>
    </source>
</evidence>